<keyword evidence="2 5" id="KW-0540">Nuclease</keyword>
<feature type="domain" description="Exonuclease VII large subunit C-terminal" evidence="7">
    <location>
        <begin position="123"/>
        <end position="437"/>
    </location>
</feature>
<dbReference type="RefSeq" id="WP_068549506.1">
    <property type="nucleotide sequence ID" value="NZ_AP013035.1"/>
</dbReference>
<dbReference type="GO" id="GO:0009318">
    <property type="term" value="C:exodeoxyribonuclease VII complex"/>
    <property type="evidence" value="ECO:0007669"/>
    <property type="project" value="UniProtKB-UniRule"/>
</dbReference>
<dbReference type="PATRIC" id="fig|1298851.3.peg.733"/>
<evidence type="ECO:0000256" key="2">
    <source>
        <dbReference type="ARBA" id="ARBA00022722"/>
    </source>
</evidence>
<dbReference type="Pfam" id="PF02601">
    <property type="entry name" value="Exonuc_VII_L"/>
    <property type="match status" value="1"/>
</dbReference>
<dbReference type="OrthoDB" id="9802795at2"/>
<dbReference type="HAMAP" id="MF_00378">
    <property type="entry name" value="Exonuc_7_L"/>
    <property type="match status" value="1"/>
</dbReference>
<evidence type="ECO:0000313" key="9">
    <source>
        <dbReference type="EMBL" id="BAT71510.1"/>
    </source>
</evidence>
<dbReference type="AlphaFoldDB" id="A0A0S3QT46"/>
<reference evidence="10" key="1">
    <citation type="journal article" date="2018" name="Science">
        <title>A primordial and reversible TCA cycle in a facultatively chemolithoautotrophic thermophile.</title>
        <authorList>
            <person name="Nunoura T."/>
            <person name="Chikaraishi Y."/>
            <person name="Izaki R."/>
            <person name="Suwa T."/>
            <person name="Sato T."/>
            <person name="Harada T."/>
            <person name="Mori K."/>
            <person name="Kato Y."/>
            <person name="Miyazaki M."/>
            <person name="Shimamura S."/>
            <person name="Yanagawa K."/>
            <person name="Shuto A."/>
            <person name="Ohkouchi N."/>
            <person name="Fujita N."/>
            <person name="Takaki Y."/>
            <person name="Atomi H."/>
            <person name="Takai K."/>
        </authorList>
    </citation>
    <scope>NUCLEOTIDE SEQUENCE [LARGE SCALE GENOMIC DNA]</scope>
    <source>
        <strain evidence="10">DSM 17441 / JCM 13301 / NBRC 103674 / ABI70S6</strain>
    </source>
</reference>
<evidence type="ECO:0000256" key="6">
    <source>
        <dbReference type="RuleBase" id="RU004355"/>
    </source>
</evidence>
<dbReference type="Proteomes" id="UP000063234">
    <property type="component" value="Chromosome"/>
</dbReference>
<dbReference type="GO" id="GO:0005737">
    <property type="term" value="C:cytoplasm"/>
    <property type="evidence" value="ECO:0007669"/>
    <property type="project" value="UniProtKB-SubCell"/>
</dbReference>
<dbReference type="GO" id="GO:0008855">
    <property type="term" value="F:exodeoxyribonuclease VII activity"/>
    <property type="evidence" value="ECO:0007669"/>
    <property type="project" value="UniProtKB-UniRule"/>
</dbReference>
<evidence type="ECO:0000313" key="10">
    <source>
        <dbReference type="Proteomes" id="UP000063234"/>
    </source>
</evidence>
<comment type="function">
    <text evidence="5">Bidirectionally degrades single-stranded DNA into large acid-insoluble oligonucleotides, which are then degraded further into small acid-soluble oligonucleotides.</text>
</comment>
<dbReference type="EC" id="3.1.11.6" evidence="5"/>
<sequence length="448" mass="51742">MLEEKYYTVSEITALIADLIEGEFLQVSVRGEISNLDRSQRGHYYFTLKDKDAQLKALLFKGKAKYYKHFLEEGVEVICTGSISVYAPKGEYRLVVDYMEKVGWGKLYQEFIRLKTLLEAEGLFDDKYKVALPLLPRKIGVVTSPEGAAIRDIIRIIRDSGYNFHLIIYPCHVQGKDAAREIVEGIRFFNENPIVDVVILARGGGSPEDLWAFNEEIVAREIFRSSVPIISAVGHERDWLISDFVADYRCATPTHAAKLLVDKEKVIRDRLDNARMIFNKVIQNKLSHCKKDLEILKKRLQLRDPRRVVSESMVRLDELTSRMRLALNNNLERKRRSLEHYERLLQAKNPAKAVLTYKERLLELETRLKSAVQGLFERRRSSLFLHKSRLEALSPRNVLKRGYAICYHNGKVLKKAQKVDLGDKVFVELAEGALECRVEEKRPLFRSC</sequence>
<evidence type="ECO:0000256" key="4">
    <source>
        <dbReference type="ARBA" id="ARBA00022839"/>
    </source>
</evidence>
<evidence type="ECO:0000259" key="8">
    <source>
        <dbReference type="Pfam" id="PF13742"/>
    </source>
</evidence>
<feature type="domain" description="OB-fold nucleic acid binding" evidence="8">
    <location>
        <begin position="7"/>
        <end position="100"/>
    </location>
</feature>
<dbReference type="InterPro" id="IPR025824">
    <property type="entry name" value="OB-fold_nuc-bd_dom"/>
</dbReference>
<comment type="subunit">
    <text evidence="5">Heterooligomer composed of large and small subunits.</text>
</comment>
<keyword evidence="10" id="KW-1185">Reference proteome</keyword>
<accession>A0A0S3QT46</accession>
<evidence type="ECO:0000259" key="7">
    <source>
        <dbReference type="Pfam" id="PF02601"/>
    </source>
</evidence>
<name>A0A0S3QT46_THET7</name>
<organism evidence="9 10">
    <name type="scientific">Thermosulfidibacter takaii (strain DSM 17441 / JCM 13301 / NBRC 103674 / ABI70S6)</name>
    <dbReference type="NCBI Taxonomy" id="1298851"/>
    <lineage>
        <taxon>Bacteria</taxon>
        <taxon>Pseudomonadati</taxon>
        <taxon>Thermosulfidibacterota</taxon>
        <taxon>Thermosulfidibacteria</taxon>
        <taxon>Thermosulfidibacterales</taxon>
        <taxon>Thermosulfidibacteraceae</taxon>
    </lineage>
</organism>
<dbReference type="Pfam" id="PF13742">
    <property type="entry name" value="tRNA_anti_2"/>
    <property type="match status" value="1"/>
</dbReference>
<comment type="catalytic activity">
    <reaction evidence="5 6">
        <text>Exonucleolytic cleavage in either 5'- to 3'- or 3'- to 5'-direction to yield nucleoside 5'-phosphates.</text>
        <dbReference type="EC" id="3.1.11.6"/>
    </reaction>
</comment>
<keyword evidence="1 5" id="KW-0963">Cytoplasm</keyword>
<dbReference type="EMBL" id="AP013035">
    <property type="protein sequence ID" value="BAT71510.1"/>
    <property type="molecule type" value="Genomic_DNA"/>
</dbReference>
<dbReference type="InterPro" id="IPR003753">
    <property type="entry name" value="Exonuc_VII_L"/>
</dbReference>
<dbReference type="PANTHER" id="PTHR30008:SF0">
    <property type="entry name" value="EXODEOXYRIBONUCLEASE 7 LARGE SUBUNIT"/>
    <property type="match status" value="1"/>
</dbReference>
<dbReference type="KEGG" id="ttk:TST_0705"/>
<evidence type="ECO:0000256" key="3">
    <source>
        <dbReference type="ARBA" id="ARBA00022801"/>
    </source>
</evidence>
<dbReference type="CDD" id="cd04489">
    <property type="entry name" value="ExoVII_LU_OBF"/>
    <property type="match status" value="1"/>
</dbReference>
<gene>
    <name evidence="5 9" type="primary">xseA</name>
    <name evidence="9" type="ORF">TST_0705</name>
</gene>
<dbReference type="NCBIfam" id="TIGR00237">
    <property type="entry name" value="xseA"/>
    <property type="match status" value="1"/>
</dbReference>
<proteinExistence type="inferred from homology"/>
<dbReference type="GO" id="GO:0006308">
    <property type="term" value="P:DNA catabolic process"/>
    <property type="evidence" value="ECO:0007669"/>
    <property type="project" value="UniProtKB-UniRule"/>
</dbReference>
<dbReference type="STRING" id="1298851.TST_0705"/>
<comment type="similarity">
    <text evidence="5 6">Belongs to the XseA family.</text>
</comment>
<protein>
    <recommendedName>
        <fullName evidence="5">Exodeoxyribonuclease 7 large subunit</fullName>
        <ecNumber evidence="5">3.1.11.6</ecNumber>
    </recommendedName>
    <alternativeName>
        <fullName evidence="5">Exodeoxyribonuclease VII large subunit</fullName>
        <shortName evidence="5">Exonuclease VII large subunit</shortName>
    </alternativeName>
</protein>
<comment type="subcellular location">
    <subcellularLocation>
        <location evidence="5 6">Cytoplasm</location>
    </subcellularLocation>
</comment>
<dbReference type="PANTHER" id="PTHR30008">
    <property type="entry name" value="EXODEOXYRIBONUCLEASE 7 LARGE SUBUNIT"/>
    <property type="match status" value="1"/>
</dbReference>
<keyword evidence="3 5" id="KW-0378">Hydrolase</keyword>
<evidence type="ECO:0000256" key="5">
    <source>
        <dbReference type="HAMAP-Rule" id="MF_00378"/>
    </source>
</evidence>
<dbReference type="InterPro" id="IPR020579">
    <property type="entry name" value="Exonuc_VII_lsu_C"/>
</dbReference>
<keyword evidence="4 5" id="KW-0269">Exonuclease</keyword>
<evidence type="ECO:0000256" key="1">
    <source>
        <dbReference type="ARBA" id="ARBA00022490"/>
    </source>
</evidence>
<dbReference type="GO" id="GO:0003676">
    <property type="term" value="F:nucleic acid binding"/>
    <property type="evidence" value="ECO:0007669"/>
    <property type="project" value="InterPro"/>
</dbReference>